<evidence type="ECO:0000256" key="11">
    <source>
        <dbReference type="ARBA" id="ARBA00023315"/>
    </source>
</evidence>
<dbReference type="EMBL" id="DWYY01000058">
    <property type="protein sequence ID" value="HJA92520.1"/>
    <property type="molecule type" value="Genomic_DNA"/>
</dbReference>
<comment type="pathway">
    <text evidence="2 16">Fermentation; pyruvate fermentation; formate from pyruvate: step 1/1.</text>
</comment>
<evidence type="ECO:0000259" key="17">
    <source>
        <dbReference type="PROSITE" id="PS51149"/>
    </source>
</evidence>
<dbReference type="InterPro" id="IPR004184">
    <property type="entry name" value="PFL_dom"/>
</dbReference>
<feature type="domain" description="Glycine radical" evidence="17">
    <location>
        <begin position="619"/>
        <end position="683"/>
    </location>
</feature>
<evidence type="ECO:0000256" key="2">
    <source>
        <dbReference type="ARBA" id="ARBA00004809"/>
    </source>
</evidence>
<accession>A0A9D2L0L6</accession>
<dbReference type="InterPro" id="IPR005949">
    <property type="entry name" value="Form_AcTrfase"/>
</dbReference>
<evidence type="ECO:0000256" key="9">
    <source>
        <dbReference type="ARBA" id="ARBA00022818"/>
    </source>
</evidence>
<dbReference type="NCBIfam" id="TIGR01255">
    <property type="entry name" value="pyr_form_ly_1"/>
    <property type="match status" value="1"/>
</dbReference>
<evidence type="ECO:0000256" key="6">
    <source>
        <dbReference type="ARBA" id="ARBA00022490"/>
    </source>
</evidence>
<evidence type="ECO:0000256" key="5">
    <source>
        <dbReference type="ARBA" id="ARBA00013897"/>
    </source>
</evidence>
<comment type="subunit">
    <text evidence="16">Homodimer.</text>
</comment>
<keyword evidence="9 16" id="KW-0556">Organic radical</keyword>
<gene>
    <name evidence="19" type="primary">pflB</name>
    <name evidence="19" type="ORF">H9717_05325</name>
</gene>
<organism evidence="19 20">
    <name type="scientific">Candidatus Eisenbergiella merdipullorum</name>
    <dbReference type="NCBI Taxonomy" id="2838553"/>
    <lineage>
        <taxon>Bacteria</taxon>
        <taxon>Bacillati</taxon>
        <taxon>Bacillota</taxon>
        <taxon>Clostridia</taxon>
        <taxon>Lachnospirales</taxon>
        <taxon>Lachnospiraceae</taxon>
        <taxon>Eisenbergiella</taxon>
    </lineage>
</organism>
<dbReference type="InterPro" id="IPR001150">
    <property type="entry name" value="Gly_radical"/>
</dbReference>
<evidence type="ECO:0000256" key="12">
    <source>
        <dbReference type="ARBA" id="ARBA00031063"/>
    </source>
</evidence>
<dbReference type="CDD" id="cd01678">
    <property type="entry name" value="PFL1"/>
    <property type="match status" value="1"/>
</dbReference>
<evidence type="ECO:0000313" key="19">
    <source>
        <dbReference type="EMBL" id="HJA92520.1"/>
    </source>
</evidence>
<dbReference type="Gene3D" id="3.20.70.20">
    <property type="match status" value="1"/>
</dbReference>
<comment type="similarity">
    <text evidence="3 16">Belongs to the glycyl radical enzyme (GRE) family. PFL subfamily.</text>
</comment>
<keyword evidence="10 16" id="KW-0119">Carbohydrate metabolism</keyword>
<feature type="active site" description="Cysteine radical intermediate" evidence="14">
    <location>
        <position position="407"/>
    </location>
</feature>
<dbReference type="GO" id="GO:0008861">
    <property type="term" value="F:formate C-acetyltransferase activity"/>
    <property type="evidence" value="ECO:0007669"/>
    <property type="project" value="UniProtKB-UniRule"/>
</dbReference>
<comment type="catalytic activity">
    <reaction evidence="13 16">
        <text>formate + acetyl-CoA = pyruvate + CoA</text>
        <dbReference type="Rhea" id="RHEA:11844"/>
        <dbReference type="ChEBI" id="CHEBI:15361"/>
        <dbReference type="ChEBI" id="CHEBI:15740"/>
        <dbReference type="ChEBI" id="CHEBI:57287"/>
        <dbReference type="ChEBI" id="CHEBI:57288"/>
        <dbReference type="EC" id="2.3.1.54"/>
    </reaction>
</comment>
<evidence type="ECO:0000256" key="10">
    <source>
        <dbReference type="ARBA" id="ARBA00023277"/>
    </source>
</evidence>
<dbReference type="GO" id="GO:0006006">
    <property type="term" value="P:glucose metabolic process"/>
    <property type="evidence" value="ECO:0007669"/>
    <property type="project" value="UniProtKB-UniRule"/>
</dbReference>
<keyword evidence="7 16" id="KW-0313">Glucose metabolism</keyword>
<dbReference type="PIRSF" id="PIRSF000379">
    <property type="entry name" value="For_Ac_trans_1"/>
    <property type="match status" value="1"/>
</dbReference>
<dbReference type="PANTHER" id="PTHR30191:SF0">
    <property type="entry name" value="FORMATE ACETYLTRANSFERASE 1"/>
    <property type="match status" value="1"/>
</dbReference>
<evidence type="ECO:0000256" key="16">
    <source>
        <dbReference type="RuleBase" id="RU368075"/>
    </source>
</evidence>
<dbReference type="SUPFAM" id="SSF51998">
    <property type="entry name" value="PFL-like glycyl radical enzymes"/>
    <property type="match status" value="1"/>
</dbReference>
<comment type="caution">
    <text evidence="15">Lacks conserved residue(s) required for the propagation of feature annotation.</text>
</comment>
<dbReference type="PROSITE" id="PS51554">
    <property type="entry name" value="PFL"/>
    <property type="match status" value="1"/>
</dbReference>
<dbReference type="PANTHER" id="PTHR30191">
    <property type="entry name" value="FORMATE ACETYLTRANSFERASE"/>
    <property type="match status" value="1"/>
</dbReference>
<protein>
    <recommendedName>
        <fullName evidence="5 16">Formate acetyltransferase</fullName>
        <ecNumber evidence="4 16">2.3.1.54</ecNumber>
    </recommendedName>
    <alternativeName>
        <fullName evidence="12 16">Pyruvate formate-lyase</fullName>
    </alternativeName>
</protein>
<evidence type="ECO:0000313" key="20">
    <source>
        <dbReference type="Proteomes" id="UP000886858"/>
    </source>
</evidence>
<dbReference type="GO" id="GO:0005829">
    <property type="term" value="C:cytosol"/>
    <property type="evidence" value="ECO:0007669"/>
    <property type="project" value="TreeGrafter"/>
</dbReference>
<evidence type="ECO:0000256" key="8">
    <source>
        <dbReference type="ARBA" id="ARBA00022679"/>
    </source>
</evidence>
<sequence length="683" mass="76475">MRTEWNGFIGGEWERGVNVRDFIQKNYHPYDGDEAFLAPPTQDTLDLWDQVMELSRKEREAGGVLDMDTKVVSTITSHAPGYLNKEKEKIVGLQTDKPFKRALQPYGGIRMAQKACAENGYTLDPEIEKFFSTHRKTHNAGVFDAYTPEMRACRSAHIITGLPDAYGRGRIIGDYRRIALYGIDYLIEDKQAQKDSTGSVMTDDVIRLREELSEQIVALKLMKEMAASYGCDISRPASNVQEAIQATYFGYLAAVKEQNGAAMSLGRTSTFLDIYAERDLALGTFTEEQIQEFVDHFIMKLRIIKFARTPEYNELFSGDPVWITESLAGVGVDGRHMATKMSFRYLHTLTNLGPAPEPNLTVLWSTRLPVAFKRYCAKMSIETSSIQYENDDLMRPVHGDDYGIACCVSSMRIGKEMQFFGARANLAKCLLYALNGGVDEKTKKQVGPKYRKYEGDVLEYDKVIDSFYDMMEWLAGVYVNTLNIIHYMHDKYCYERAQMALHDRDVRRYFATGIAGLSVVADSLSAIKYAKVEPIRDEDGIIIDFKITGDFPKYGNDDDRVDEIARDLVSRFMTAVRRHHTYRDGFPTTSVLTITSNVVYGKATGATPDGREAGTPFAPGANPMHGRDTHGAVASLSSVAKLPFMDSQDGISNTFTIIPGALGKEDAVFAGDIEIDLSLNDGE</sequence>
<comment type="subcellular location">
    <subcellularLocation>
        <location evidence="1 16">Cytoplasm</location>
    </subcellularLocation>
</comment>
<name>A0A9D2L0L6_9FIRM</name>
<evidence type="ECO:0000256" key="15">
    <source>
        <dbReference type="PROSITE-ProRule" id="PRU00493"/>
    </source>
</evidence>
<keyword evidence="11 16" id="KW-0012">Acyltransferase</keyword>
<evidence type="ECO:0000256" key="14">
    <source>
        <dbReference type="PIRSR" id="PIRSR000379-1"/>
    </source>
</evidence>
<keyword evidence="8 16" id="KW-0808">Transferase</keyword>
<reference evidence="19" key="2">
    <citation type="submission" date="2021-04" db="EMBL/GenBank/DDBJ databases">
        <authorList>
            <person name="Gilroy R."/>
        </authorList>
    </citation>
    <scope>NUCLEOTIDE SEQUENCE</scope>
    <source>
        <strain evidence="19">CHK179-7159</strain>
    </source>
</reference>
<proteinExistence type="inferred from homology"/>
<evidence type="ECO:0000256" key="13">
    <source>
        <dbReference type="ARBA" id="ARBA00049029"/>
    </source>
</evidence>
<dbReference type="Pfam" id="PF02901">
    <property type="entry name" value="PFL-like"/>
    <property type="match status" value="1"/>
</dbReference>
<evidence type="ECO:0000256" key="1">
    <source>
        <dbReference type="ARBA" id="ARBA00004496"/>
    </source>
</evidence>
<evidence type="ECO:0000256" key="4">
    <source>
        <dbReference type="ARBA" id="ARBA00013214"/>
    </source>
</evidence>
<dbReference type="AlphaFoldDB" id="A0A9D2L0L6"/>
<reference evidence="19" key="1">
    <citation type="journal article" date="2021" name="PeerJ">
        <title>Extensive microbial diversity within the chicken gut microbiome revealed by metagenomics and culture.</title>
        <authorList>
            <person name="Gilroy R."/>
            <person name="Ravi A."/>
            <person name="Getino M."/>
            <person name="Pursley I."/>
            <person name="Horton D.L."/>
            <person name="Alikhan N.F."/>
            <person name="Baker D."/>
            <person name="Gharbi K."/>
            <person name="Hall N."/>
            <person name="Watson M."/>
            <person name="Adriaenssens E.M."/>
            <person name="Foster-Nyarko E."/>
            <person name="Jarju S."/>
            <person name="Secka A."/>
            <person name="Antonio M."/>
            <person name="Oren A."/>
            <person name="Chaudhuri R.R."/>
            <person name="La Ragione R."/>
            <person name="Hildebrand F."/>
            <person name="Pallen M.J."/>
        </authorList>
    </citation>
    <scope>NUCLEOTIDE SEQUENCE</scope>
    <source>
        <strain evidence="19">CHK179-7159</strain>
    </source>
</reference>
<keyword evidence="6 16" id="KW-0963">Cytoplasm</keyword>
<comment type="caution">
    <text evidence="19">The sequence shown here is derived from an EMBL/GenBank/DDBJ whole genome shotgun (WGS) entry which is preliminary data.</text>
</comment>
<evidence type="ECO:0000259" key="18">
    <source>
        <dbReference type="PROSITE" id="PS51554"/>
    </source>
</evidence>
<dbReference type="Proteomes" id="UP000886858">
    <property type="component" value="Unassembled WGS sequence"/>
</dbReference>
<feature type="domain" description="PFL" evidence="18">
    <location>
        <begin position="1"/>
        <end position="612"/>
    </location>
</feature>
<dbReference type="Pfam" id="PF01228">
    <property type="entry name" value="Gly_radical"/>
    <property type="match status" value="1"/>
</dbReference>
<feature type="active site" description="S-acetylcysteine intermediate" evidence="14">
    <location>
        <position position="406"/>
    </location>
</feature>
<dbReference type="EC" id="2.3.1.54" evidence="4 16"/>
<evidence type="ECO:0000256" key="3">
    <source>
        <dbReference type="ARBA" id="ARBA00008375"/>
    </source>
</evidence>
<evidence type="ECO:0000256" key="7">
    <source>
        <dbReference type="ARBA" id="ARBA00022526"/>
    </source>
</evidence>
<dbReference type="InterPro" id="IPR050244">
    <property type="entry name" value="Auton_GlycylRad_Cofactor"/>
</dbReference>
<dbReference type="PROSITE" id="PS51149">
    <property type="entry name" value="GLY_RADICAL_2"/>
    <property type="match status" value="1"/>
</dbReference>